<evidence type="ECO:0000313" key="2">
    <source>
        <dbReference type="Proteomes" id="UP000029014"/>
    </source>
</evidence>
<dbReference type="Pfam" id="PF00300">
    <property type="entry name" value="His_Phos_1"/>
    <property type="match status" value="2"/>
</dbReference>
<dbReference type="SMART" id="SM00855">
    <property type="entry name" value="PGAM"/>
    <property type="match status" value="1"/>
</dbReference>
<dbReference type="InterPro" id="IPR029033">
    <property type="entry name" value="His_PPase_superfam"/>
</dbReference>
<reference evidence="1 2" key="1">
    <citation type="submission" date="2014-03" db="EMBL/GenBank/DDBJ databases">
        <title>Genomics of Bifidobacteria.</title>
        <authorList>
            <person name="Ventura M."/>
            <person name="Milani C."/>
            <person name="Lugli G.A."/>
        </authorList>
    </citation>
    <scope>NUCLEOTIDE SEQUENCE [LARGE SCALE GENOMIC DNA]</scope>
    <source>
        <strain evidence="1 2">LMG 11592</strain>
    </source>
</reference>
<dbReference type="EMBL" id="JGZD01000009">
    <property type="protein sequence ID" value="KFI72568.1"/>
    <property type="molecule type" value="Genomic_DNA"/>
</dbReference>
<comment type="caution">
    <text evidence="1">The sequence shown here is derived from an EMBL/GenBank/DDBJ whole genome shotgun (WGS) entry which is preliminary data.</text>
</comment>
<dbReference type="AlphaFoldDB" id="A0A087BNG8"/>
<dbReference type="GO" id="GO:0050531">
    <property type="term" value="F:mannosyl-3-phosphoglycerate phosphatase activity"/>
    <property type="evidence" value="ECO:0007669"/>
    <property type="project" value="UniProtKB-EC"/>
</dbReference>
<gene>
    <name evidence="1" type="ORF">BMIN_0466</name>
</gene>
<organism evidence="1 2">
    <name type="scientific">Bifidobacterium minimum</name>
    <dbReference type="NCBI Taxonomy" id="1693"/>
    <lineage>
        <taxon>Bacteria</taxon>
        <taxon>Bacillati</taxon>
        <taxon>Actinomycetota</taxon>
        <taxon>Actinomycetes</taxon>
        <taxon>Bifidobacteriales</taxon>
        <taxon>Bifidobacteriaceae</taxon>
        <taxon>Bifidobacterium</taxon>
    </lineage>
</organism>
<dbReference type="Gene3D" id="3.40.50.1240">
    <property type="entry name" value="Phosphoglycerate mutase-like"/>
    <property type="match status" value="1"/>
</dbReference>
<proteinExistence type="predicted"/>
<evidence type="ECO:0000313" key="1">
    <source>
        <dbReference type="EMBL" id="KFI72568.1"/>
    </source>
</evidence>
<dbReference type="EC" id="3.1.3.70" evidence="1"/>
<dbReference type="SUPFAM" id="SSF53254">
    <property type="entry name" value="Phosphoglycerate mutase-like"/>
    <property type="match status" value="1"/>
</dbReference>
<dbReference type="PANTHER" id="PTHR48100:SF62">
    <property type="entry name" value="GLUCOSYL-3-PHOSPHOGLYCERATE PHOSPHATASE"/>
    <property type="match status" value="1"/>
</dbReference>
<dbReference type="InterPro" id="IPR013078">
    <property type="entry name" value="His_Pase_superF_clade-1"/>
</dbReference>
<keyword evidence="1" id="KW-0378">Hydrolase</keyword>
<name>A0A087BNG8_9BIFI</name>
<accession>A0A087BNG8</accession>
<sequence length="277" mass="30256">MIDEVVFVRHGRTKYNLARRLQGQIDIPLDAVGRWQADMMAYELAHRYYWAKAAALSRGVGSSSVGMGAGSGDDSSCYRDLPVHSRVLRIVSSDLMRARQTAEALGTLLHVGVEVDARLRERSFGSWEGMTREEIKAMDPDAYRSWKDHTGGERAYGVEDRGHVGSRGADAMRSLVRADDTGRPGTLIVVGHGSWIVATIATLLGLSGTEVSSIGAMRNCHWSRMRPVHGGEGRLDWTLEEFNHGPATTEDWENGPGYLRVPGAPLWVPLDTAAGAA</sequence>
<dbReference type="STRING" id="1693.BMIN_0466"/>
<dbReference type="Proteomes" id="UP000029014">
    <property type="component" value="Unassembled WGS sequence"/>
</dbReference>
<dbReference type="PANTHER" id="PTHR48100">
    <property type="entry name" value="BROAD-SPECIFICITY PHOSPHATASE YOR283W-RELATED"/>
    <property type="match status" value="1"/>
</dbReference>
<dbReference type="eggNOG" id="COG0406">
    <property type="taxonomic scope" value="Bacteria"/>
</dbReference>
<dbReference type="InterPro" id="IPR050275">
    <property type="entry name" value="PGM_Phosphatase"/>
</dbReference>
<protein>
    <submittedName>
        <fullName evidence="1">Phosphoglycerate mutase</fullName>
        <ecNumber evidence="1">3.1.3.70</ecNumber>
    </submittedName>
</protein>
<dbReference type="CDD" id="cd07067">
    <property type="entry name" value="HP_PGM_like"/>
    <property type="match status" value="1"/>
</dbReference>
<keyword evidence="2" id="KW-1185">Reference proteome</keyword>
<dbReference type="RefSeq" id="WP_022860593.1">
    <property type="nucleotide sequence ID" value="NZ_JGZD01000009.1"/>
</dbReference>
<dbReference type="GO" id="GO:0005737">
    <property type="term" value="C:cytoplasm"/>
    <property type="evidence" value="ECO:0007669"/>
    <property type="project" value="TreeGrafter"/>
</dbReference>